<dbReference type="PROSITE" id="PS51186">
    <property type="entry name" value="GNAT"/>
    <property type="match status" value="1"/>
</dbReference>
<keyword evidence="2" id="KW-0012">Acyltransferase</keyword>
<evidence type="ECO:0000256" key="2">
    <source>
        <dbReference type="ARBA" id="ARBA00023315"/>
    </source>
</evidence>
<comment type="caution">
    <text evidence="4">The sequence shown here is derived from an EMBL/GenBank/DDBJ whole genome shotgun (WGS) entry which is preliminary data.</text>
</comment>
<dbReference type="EMBL" id="JADOUF010000001">
    <property type="protein sequence ID" value="MBG6139137.1"/>
    <property type="molecule type" value="Genomic_DNA"/>
</dbReference>
<dbReference type="GO" id="GO:0016747">
    <property type="term" value="F:acyltransferase activity, transferring groups other than amino-acyl groups"/>
    <property type="evidence" value="ECO:0007669"/>
    <property type="project" value="InterPro"/>
</dbReference>
<reference evidence="4" key="1">
    <citation type="submission" date="2020-11" db="EMBL/GenBank/DDBJ databases">
        <title>Sequencing the genomes of 1000 actinobacteria strains.</title>
        <authorList>
            <person name="Klenk H.-P."/>
        </authorList>
    </citation>
    <scope>NUCLEOTIDE SEQUENCE</scope>
    <source>
        <strain evidence="4">DSM 45356</strain>
    </source>
</reference>
<evidence type="ECO:0000313" key="5">
    <source>
        <dbReference type="Proteomes" id="UP000622552"/>
    </source>
</evidence>
<dbReference type="AlphaFoldDB" id="A0A8J7KS23"/>
<proteinExistence type="predicted"/>
<accession>A0A8J7KS23</accession>
<gene>
    <name evidence="4" type="ORF">IW245_005331</name>
</gene>
<organism evidence="4 5">
    <name type="scientific">Longispora fulva</name>
    <dbReference type="NCBI Taxonomy" id="619741"/>
    <lineage>
        <taxon>Bacteria</taxon>
        <taxon>Bacillati</taxon>
        <taxon>Actinomycetota</taxon>
        <taxon>Actinomycetes</taxon>
        <taxon>Micromonosporales</taxon>
        <taxon>Micromonosporaceae</taxon>
        <taxon>Longispora</taxon>
    </lineage>
</organism>
<feature type="domain" description="N-acetyltransferase" evidence="3">
    <location>
        <begin position="8"/>
        <end position="162"/>
    </location>
</feature>
<dbReference type="Pfam" id="PF00583">
    <property type="entry name" value="Acetyltransf_1"/>
    <property type="match status" value="1"/>
</dbReference>
<dbReference type="SUPFAM" id="SSF55729">
    <property type="entry name" value="Acyl-CoA N-acyltransferases (Nat)"/>
    <property type="match status" value="2"/>
</dbReference>
<dbReference type="InterPro" id="IPR050832">
    <property type="entry name" value="Bact_Acetyltransf"/>
</dbReference>
<dbReference type="InterPro" id="IPR016181">
    <property type="entry name" value="Acyl_CoA_acyltransferase"/>
</dbReference>
<evidence type="ECO:0000313" key="4">
    <source>
        <dbReference type="EMBL" id="MBG6139137.1"/>
    </source>
</evidence>
<evidence type="ECO:0000256" key="1">
    <source>
        <dbReference type="ARBA" id="ARBA00022679"/>
    </source>
</evidence>
<dbReference type="PANTHER" id="PTHR43877">
    <property type="entry name" value="AMINOALKYLPHOSPHONATE N-ACETYLTRANSFERASE-RELATED-RELATED"/>
    <property type="match status" value="1"/>
</dbReference>
<name>A0A8J7KS23_9ACTN</name>
<sequence length="328" mass="36711">MDIIELDTSDRTLVEEHYAALNQIHQDQTPDLPDRCREQWVDAIDDPWPGTATEKWIAVEDGRIVGGLVVDMPTRDNLALVEVEIWVSRDHRRRGIGRALHAKAVERAGANGRTTMIGGCRGEGPGHAFAEAMGATWAMNEVRRRWEAGTVPDAALDALLAESWKHAEGYELVTWRDGVPDGLIADAVYLEGRMLIDMPMGDIPVEQEDVDVALLRAKDVALEVRKRRRFNTGALHGGRLVAYTTIAFDHGVDWHGWQWMTIAAPEHRGHRLGTIVKLANLAFVRAEVPGLRVLDTWNAEENRHMIAINEAVGFRARESTVEYKQELA</sequence>
<dbReference type="InterPro" id="IPR000182">
    <property type="entry name" value="GNAT_dom"/>
</dbReference>
<dbReference type="RefSeq" id="WP_197005823.1">
    <property type="nucleotide sequence ID" value="NZ_BONS01000012.1"/>
</dbReference>
<dbReference type="Proteomes" id="UP000622552">
    <property type="component" value="Unassembled WGS sequence"/>
</dbReference>
<keyword evidence="1" id="KW-0808">Transferase</keyword>
<dbReference type="CDD" id="cd04301">
    <property type="entry name" value="NAT_SF"/>
    <property type="match status" value="1"/>
</dbReference>
<evidence type="ECO:0000259" key="3">
    <source>
        <dbReference type="PROSITE" id="PS51186"/>
    </source>
</evidence>
<keyword evidence="5" id="KW-1185">Reference proteome</keyword>
<dbReference type="Gene3D" id="3.40.630.30">
    <property type="match status" value="1"/>
</dbReference>
<protein>
    <submittedName>
        <fullName evidence="4">GNAT superfamily N-acetyltransferase</fullName>
    </submittedName>
</protein>